<name>A0AAV9GM46_9PEZI</name>
<accession>A0AAV9GM46</accession>
<comment type="caution">
    <text evidence="1">The sequence shown here is derived from an EMBL/GenBank/DDBJ whole genome shotgun (WGS) entry which is preliminary data.</text>
</comment>
<reference evidence="1" key="2">
    <citation type="submission" date="2023-05" db="EMBL/GenBank/DDBJ databases">
        <authorList>
            <consortium name="Lawrence Berkeley National Laboratory"/>
            <person name="Steindorff A."/>
            <person name="Hensen N."/>
            <person name="Bonometti L."/>
            <person name="Westerberg I."/>
            <person name="Brannstrom I.O."/>
            <person name="Guillou S."/>
            <person name="Cros-Aarteil S."/>
            <person name="Calhoun S."/>
            <person name="Haridas S."/>
            <person name="Kuo A."/>
            <person name="Mondo S."/>
            <person name="Pangilinan J."/>
            <person name="Riley R."/>
            <person name="Labutti K."/>
            <person name="Andreopoulos B."/>
            <person name="Lipzen A."/>
            <person name="Chen C."/>
            <person name="Yanf M."/>
            <person name="Daum C."/>
            <person name="Ng V."/>
            <person name="Clum A."/>
            <person name="Ohm R."/>
            <person name="Martin F."/>
            <person name="Silar P."/>
            <person name="Natvig D."/>
            <person name="Lalanne C."/>
            <person name="Gautier V."/>
            <person name="Ament-Velasquez S.L."/>
            <person name="Kruys A."/>
            <person name="Hutchinson M.I."/>
            <person name="Powell A.J."/>
            <person name="Barry K."/>
            <person name="Miller A.N."/>
            <person name="Grigoriev I.V."/>
            <person name="Debuchy R."/>
            <person name="Gladieux P."/>
            <person name="Thoren M.H."/>
            <person name="Johannesson H."/>
        </authorList>
    </citation>
    <scope>NUCLEOTIDE SEQUENCE</scope>
    <source>
        <strain evidence="1">PSN243</strain>
    </source>
</reference>
<gene>
    <name evidence="1" type="ORF">QBC34DRAFT_494351</name>
</gene>
<reference evidence="1" key="1">
    <citation type="journal article" date="2023" name="Mol. Phylogenet. Evol.">
        <title>Genome-scale phylogeny and comparative genomics of the fungal order Sordariales.</title>
        <authorList>
            <person name="Hensen N."/>
            <person name="Bonometti L."/>
            <person name="Westerberg I."/>
            <person name="Brannstrom I.O."/>
            <person name="Guillou S."/>
            <person name="Cros-Aarteil S."/>
            <person name="Calhoun S."/>
            <person name="Haridas S."/>
            <person name="Kuo A."/>
            <person name="Mondo S."/>
            <person name="Pangilinan J."/>
            <person name="Riley R."/>
            <person name="LaButti K."/>
            <person name="Andreopoulos B."/>
            <person name="Lipzen A."/>
            <person name="Chen C."/>
            <person name="Yan M."/>
            <person name="Daum C."/>
            <person name="Ng V."/>
            <person name="Clum A."/>
            <person name="Steindorff A."/>
            <person name="Ohm R.A."/>
            <person name="Martin F."/>
            <person name="Silar P."/>
            <person name="Natvig D.O."/>
            <person name="Lalanne C."/>
            <person name="Gautier V."/>
            <person name="Ament-Velasquez S.L."/>
            <person name="Kruys A."/>
            <person name="Hutchinson M.I."/>
            <person name="Powell A.J."/>
            <person name="Barry K."/>
            <person name="Miller A.N."/>
            <person name="Grigoriev I.V."/>
            <person name="Debuchy R."/>
            <person name="Gladieux P."/>
            <person name="Hiltunen Thoren M."/>
            <person name="Johannesson H."/>
        </authorList>
    </citation>
    <scope>NUCLEOTIDE SEQUENCE</scope>
    <source>
        <strain evidence="1">PSN243</strain>
    </source>
</reference>
<dbReference type="EMBL" id="MU865936">
    <property type="protein sequence ID" value="KAK4449545.1"/>
    <property type="molecule type" value="Genomic_DNA"/>
</dbReference>
<evidence type="ECO:0000313" key="1">
    <source>
        <dbReference type="EMBL" id="KAK4449545.1"/>
    </source>
</evidence>
<dbReference type="Proteomes" id="UP001321760">
    <property type="component" value="Unassembled WGS sequence"/>
</dbReference>
<evidence type="ECO:0000313" key="2">
    <source>
        <dbReference type="Proteomes" id="UP001321760"/>
    </source>
</evidence>
<proteinExistence type="predicted"/>
<sequence length="296" mass="34030">MNMDVVYLKGAEAAAIEQRDKDPVYYGAKYFEIFSTFRNLLENMKLPEPDDSNSSGTSAAVEATATEMADYIKAVCREDPKPASDHRNYADACWQVIMTMVPGIPLGHPWYAVLVRTVHVLRGMVGVRISSDPDSTETWDGLGRWGYLLWGAWERRDAYLKKDAEMYLWKRWVSFFPQMPDIIATPDRAVRVIRDLETPPDEDLMHVMCVLWTACEWLIHKAPQALGCLRWLDSYKKGLRQGRPPPKYARGLSDLERWGWWKNHLQWWHNLLPDADPIEMKAQVARALAGMEAAET</sequence>
<organism evidence="1 2">
    <name type="scientific">Podospora aff. communis PSN243</name>
    <dbReference type="NCBI Taxonomy" id="3040156"/>
    <lineage>
        <taxon>Eukaryota</taxon>
        <taxon>Fungi</taxon>
        <taxon>Dikarya</taxon>
        <taxon>Ascomycota</taxon>
        <taxon>Pezizomycotina</taxon>
        <taxon>Sordariomycetes</taxon>
        <taxon>Sordariomycetidae</taxon>
        <taxon>Sordariales</taxon>
        <taxon>Podosporaceae</taxon>
        <taxon>Podospora</taxon>
    </lineage>
</organism>
<dbReference type="AlphaFoldDB" id="A0AAV9GM46"/>
<protein>
    <submittedName>
        <fullName evidence="1">Uncharacterized protein</fullName>
    </submittedName>
</protein>
<keyword evidence="2" id="KW-1185">Reference proteome</keyword>